<evidence type="ECO:0000313" key="7">
    <source>
        <dbReference type="EMBL" id="BCE77998.1"/>
    </source>
</evidence>
<evidence type="ECO:0000313" key="3">
    <source>
        <dbReference type="EMBL" id="BCE43071.1"/>
    </source>
</evidence>
<reference evidence="8" key="9">
    <citation type="submission" date="2020-05" db="EMBL/GenBank/DDBJ databases">
        <title>Complete genome sequence of Bradyrhizobium diazoefficiens XF9 isolated from soybean nodule.</title>
        <authorList>
            <person name="Noda R."/>
            <person name="Kakizaki K."/>
            <person name="Minamisawa K."/>
        </authorList>
    </citation>
    <scope>NUCLEOTIDE SEQUENCE</scope>
    <source>
        <strain evidence="8">XF9</strain>
    </source>
</reference>
<dbReference type="EMBL" id="AP023092">
    <property type="protein sequence ID" value="BCE34409.1"/>
    <property type="molecule type" value="Genomic_DNA"/>
</dbReference>
<accession>A0A809XCY3</accession>
<dbReference type="EMBL" id="AP023098">
    <property type="protein sequence ID" value="BCE86615.1"/>
    <property type="molecule type" value="Genomic_DNA"/>
</dbReference>
<sequence>MQFQIVAPQTIEAVRPDMAASFSIDQLRIDSNLIADALHATFEREADTEFTPDLAGIYRLALVGERRVARDTKLP</sequence>
<reference evidence="1" key="1">
    <citation type="submission" date="2020-05" db="EMBL/GenBank/DDBJ databases">
        <title>Complete genome sequence of Bradyrhizobium diazoefficiens XF1 isolated from soybean nodule.</title>
        <authorList>
            <person name="Noda R."/>
            <person name="Kakizaki K."/>
            <person name="Minamisawa K."/>
        </authorList>
    </citation>
    <scope>NUCLEOTIDE SEQUENCE</scope>
    <source>
        <strain evidence="1">XF1</strain>
    </source>
</reference>
<evidence type="ECO:0000313" key="1">
    <source>
        <dbReference type="EMBL" id="BCE25656.1"/>
    </source>
</evidence>
<reference evidence="9" key="2">
    <citation type="submission" date="2020-05" db="EMBL/GenBank/DDBJ databases">
        <title>Complete genome sequence of Bradyrhizobium diazoefficiens XF10 isolated from soybean nodule.</title>
        <authorList>
            <person name="Noda R."/>
            <person name="Kakizaki K."/>
            <person name="Minamisawa K."/>
        </authorList>
    </citation>
    <scope>NUCLEOTIDE SEQUENCE</scope>
    <source>
        <strain evidence="9">XF10</strain>
    </source>
</reference>
<dbReference type="AlphaFoldDB" id="A0A809XCY3"/>
<dbReference type="EMBL" id="AP023095">
    <property type="protein sequence ID" value="BCE60648.1"/>
    <property type="molecule type" value="Genomic_DNA"/>
</dbReference>
<evidence type="ECO:0000313" key="2">
    <source>
        <dbReference type="EMBL" id="BCE34409.1"/>
    </source>
</evidence>
<gene>
    <name evidence="9" type="ORF">XF10B_82070</name>
    <name evidence="1" type="ORF">XF1B_83370</name>
    <name evidence="2" type="ORF">XF2B_81780</name>
    <name evidence="3" type="ORF">XF3B_81020</name>
    <name evidence="4" type="ORF">XF4B_82630</name>
    <name evidence="5" type="ORF">XF5B_81600</name>
    <name evidence="6" type="ORF">XF6B_81310</name>
    <name evidence="7" type="ORF">XF8B_81090</name>
    <name evidence="8" type="ORF">XF9B_80360</name>
</gene>
<evidence type="ECO:0000313" key="5">
    <source>
        <dbReference type="EMBL" id="BCE60648.1"/>
    </source>
</evidence>
<proteinExistence type="predicted"/>
<dbReference type="EMBL" id="AP023096">
    <property type="protein sequence ID" value="BCE69332.1"/>
    <property type="molecule type" value="Genomic_DNA"/>
</dbReference>
<dbReference type="EMBL" id="AP023093">
    <property type="protein sequence ID" value="BCE43071.1"/>
    <property type="molecule type" value="Genomic_DNA"/>
</dbReference>
<reference evidence="7" key="8">
    <citation type="submission" date="2020-05" db="EMBL/GenBank/DDBJ databases">
        <title>Complete genome sequence of Bradyrhizobium diazoefficiens XF8 isolated from soybean nodule.</title>
        <authorList>
            <person name="Noda R."/>
            <person name="Kakizaki K."/>
            <person name="Minamisawa K."/>
        </authorList>
    </citation>
    <scope>NUCLEOTIDE SEQUENCE</scope>
    <source>
        <strain evidence="7">XF8</strain>
    </source>
</reference>
<reference evidence="2" key="3">
    <citation type="submission" date="2020-05" db="EMBL/GenBank/DDBJ databases">
        <title>Complete genome sequence of Bradyrhizobium diazoefficiens XF2 isolated from soybean nodule.</title>
        <authorList>
            <person name="Noda R."/>
            <person name="Kakizaki K."/>
            <person name="Minamisawa K."/>
        </authorList>
    </citation>
    <scope>NUCLEOTIDE SEQUENCE</scope>
    <source>
        <strain evidence="2">XF2</strain>
    </source>
</reference>
<evidence type="ECO:0000313" key="6">
    <source>
        <dbReference type="EMBL" id="BCE69332.1"/>
    </source>
</evidence>
<dbReference type="EMBL" id="AP023099">
    <property type="protein sequence ID" value="BCE95409.1"/>
    <property type="molecule type" value="Genomic_DNA"/>
</dbReference>
<evidence type="ECO:0000313" key="8">
    <source>
        <dbReference type="EMBL" id="BCE86615.1"/>
    </source>
</evidence>
<protein>
    <submittedName>
        <fullName evidence="1">Uncharacterized protein</fullName>
    </submittedName>
</protein>
<dbReference type="EMBL" id="AP023094">
    <property type="protein sequence ID" value="BCE51914.1"/>
    <property type="molecule type" value="Genomic_DNA"/>
</dbReference>
<dbReference type="EMBL" id="AP023091">
    <property type="protein sequence ID" value="BCE25656.1"/>
    <property type="molecule type" value="Genomic_DNA"/>
</dbReference>
<reference evidence="3" key="4">
    <citation type="submission" date="2020-05" db="EMBL/GenBank/DDBJ databases">
        <title>Complete genome sequence of Bradyrhizobium diazoefficiens XF3 isolated from soybean nodule.</title>
        <authorList>
            <person name="Noda R."/>
            <person name="Kakizaki K."/>
            <person name="Minamisawa K."/>
        </authorList>
    </citation>
    <scope>NUCLEOTIDE SEQUENCE</scope>
    <source>
        <strain evidence="3">XF3</strain>
    </source>
</reference>
<reference evidence="6" key="7">
    <citation type="submission" date="2020-05" db="EMBL/GenBank/DDBJ databases">
        <title>Complete genome sequence of Bradyrhizobium diazoefficiens XF6 isolated from soybean nodule.</title>
        <authorList>
            <person name="Noda R."/>
            <person name="Kakizaki K."/>
            <person name="Minamisawa K."/>
        </authorList>
    </citation>
    <scope>NUCLEOTIDE SEQUENCE</scope>
    <source>
        <strain evidence="6">XF6</strain>
    </source>
</reference>
<organism evidence="1">
    <name type="scientific">Bradyrhizobium diazoefficiens</name>
    <dbReference type="NCBI Taxonomy" id="1355477"/>
    <lineage>
        <taxon>Bacteria</taxon>
        <taxon>Pseudomonadati</taxon>
        <taxon>Pseudomonadota</taxon>
        <taxon>Alphaproteobacteria</taxon>
        <taxon>Hyphomicrobiales</taxon>
        <taxon>Nitrobacteraceae</taxon>
        <taxon>Bradyrhizobium</taxon>
    </lineage>
</organism>
<evidence type="ECO:0000313" key="9">
    <source>
        <dbReference type="EMBL" id="BCE95409.1"/>
    </source>
</evidence>
<name>A0A809XCY3_9BRAD</name>
<reference evidence="4" key="5">
    <citation type="submission" date="2020-05" db="EMBL/GenBank/DDBJ databases">
        <title>Complete genome sequence of Bradyrhizobium diazoefficiens XF4 isolated from soybean nodule.</title>
        <authorList>
            <person name="Noda R."/>
            <person name="Kakizaki K."/>
            <person name="Minamisawa K."/>
        </authorList>
    </citation>
    <scope>NUCLEOTIDE SEQUENCE</scope>
    <source>
        <strain evidence="4">XF4</strain>
    </source>
</reference>
<evidence type="ECO:0000313" key="4">
    <source>
        <dbReference type="EMBL" id="BCE51914.1"/>
    </source>
</evidence>
<dbReference type="EMBL" id="AP023097">
    <property type="protein sequence ID" value="BCE77998.1"/>
    <property type="molecule type" value="Genomic_DNA"/>
</dbReference>
<reference evidence="5" key="6">
    <citation type="submission" date="2020-05" db="EMBL/GenBank/DDBJ databases">
        <title>Complete genome sequence of Bradyrhizobium diazoefficiens XF5 isolated from soybean nodule.</title>
        <authorList>
            <person name="Noda R."/>
            <person name="Kakizaki K."/>
            <person name="Minamisawa K."/>
        </authorList>
    </citation>
    <scope>NUCLEOTIDE SEQUENCE</scope>
    <source>
        <strain evidence="5">XF5</strain>
    </source>
</reference>